<sequence length="142" mass="14399">MTSETRRVVGAAAGLAAFPLVYHLTEAGARALRQAYASFGPAWAGALWLAAVAVLVAVLGAWPAAALACGLPLTAAGLLFALDADTALGLADALRPVSARPPWPEAGEPPGAVAGTTGLYVLVGALLLLSAVRRHPRATLRR</sequence>
<dbReference type="AlphaFoldDB" id="A0A1H7TAB6"/>
<keyword evidence="1" id="KW-0472">Membrane</keyword>
<proteinExistence type="predicted"/>
<dbReference type="Proteomes" id="UP000198953">
    <property type="component" value="Unassembled WGS sequence"/>
</dbReference>
<gene>
    <name evidence="2" type="ORF">SAMN05660976_03410</name>
</gene>
<organism evidence="2 3">
    <name type="scientific">Nonomuraea pusilla</name>
    <dbReference type="NCBI Taxonomy" id="46177"/>
    <lineage>
        <taxon>Bacteria</taxon>
        <taxon>Bacillati</taxon>
        <taxon>Actinomycetota</taxon>
        <taxon>Actinomycetes</taxon>
        <taxon>Streptosporangiales</taxon>
        <taxon>Streptosporangiaceae</taxon>
        <taxon>Nonomuraea</taxon>
    </lineage>
</organism>
<keyword evidence="3" id="KW-1185">Reference proteome</keyword>
<dbReference type="RefSeq" id="WP_091101350.1">
    <property type="nucleotide sequence ID" value="NZ_FOBF01000007.1"/>
</dbReference>
<protein>
    <submittedName>
        <fullName evidence="2">Uncharacterized protein</fullName>
    </submittedName>
</protein>
<accession>A0A1H7TAB6</accession>
<feature type="transmembrane region" description="Helical" evidence="1">
    <location>
        <begin position="69"/>
        <end position="91"/>
    </location>
</feature>
<evidence type="ECO:0000256" key="1">
    <source>
        <dbReference type="SAM" id="Phobius"/>
    </source>
</evidence>
<keyword evidence="1" id="KW-1133">Transmembrane helix</keyword>
<evidence type="ECO:0000313" key="3">
    <source>
        <dbReference type="Proteomes" id="UP000198953"/>
    </source>
</evidence>
<dbReference type="STRING" id="46177.SAMN05660976_03410"/>
<keyword evidence="1" id="KW-0812">Transmembrane</keyword>
<feature type="transmembrane region" description="Helical" evidence="1">
    <location>
        <begin position="41"/>
        <end position="62"/>
    </location>
</feature>
<feature type="transmembrane region" description="Helical" evidence="1">
    <location>
        <begin position="111"/>
        <end position="132"/>
    </location>
</feature>
<evidence type="ECO:0000313" key="2">
    <source>
        <dbReference type="EMBL" id="SEL81683.1"/>
    </source>
</evidence>
<dbReference type="EMBL" id="FOBF01000007">
    <property type="protein sequence ID" value="SEL81683.1"/>
    <property type="molecule type" value="Genomic_DNA"/>
</dbReference>
<reference evidence="2 3" key="1">
    <citation type="submission" date="2016-10" db="EMBL/GenBank/DDBJ databases">
        <authorList>
            <person name="de Groot N.N."/>
        </authorList>
    </citation>
    <scope>NUCLEOTIDE SEQUENCE [LARGE SCALE GENOMIC DNA]</scope>
    <source>
        <strain evidence="2 3">DSM 43357</strain>
    </source>
</reference>
<name>A0A1H7TAB6_9ACTN</name>